<name>A0A4P9Z517_9FUNG</name>
<dbReference type="InterPro" id="IPR027815">
    <property type="entry name" value="CSC1/OSCA1-like_cyt"/>
</dbReference>
<evidence type="ECO:0000256" key="3">
    <source>
        <dbReference type="ARBA" id="ARBA00022448"/>
    </source>
</evidence>
<dbReference type="OrthoDB" id="1689567at2759"/>
<feature type="transmembrane region" description="Helical" evidence="7">
    <location>
        <begin position="575"/>
        <end position="594"/>
    </location>
</feature>
<evidence type="ECO:0000313" key="12">
    <source>
        <dbReference type="Proteomes" id="UP000278143"/>
    </source>
</evidence>
<feature type="transmembrane region" description="Helical" evidence="7">
    <location>
        <begin position="112"/>
        <end position="131"/>
    </location>
</feature>
<evidence type="ECO:0000256" key="5">
    <source>
        <dbReference type="ARBA" id="ARBA00022989"/>
    </source>
</evidence>
<dbReference type="InterPro" id="IPR032880">
    <property type="entry name" value="CSC1/OSCA1-like_N"/>
</dbReference>
<evidence type="ECO:0000256" key="1">
    <source>
        <dbReference type="ARBA" id="ARBA00004141"/>
    </source>
</evidence>
<sequence length="612" mass="70590">MHAYAIVAVARNPTPPIPPGLFRWIPATLKLSEEFMLSHTGLDTVMHLRYLKTAFWLMMISTLIIASTLMPLNRRSSTLVLPSNSSQTANEKHQVELEIFSMSQIPNESPVLYVHMILTYVFTALAIWLFYRDMKAYEHLCREFNLSRVKDGMLCARTVMVTDLPKKLRSDESLRHYFTSLGIGQVEKAMVLRSSGKLHRRLARREQHLQELERLHIELARNILDAPNLSMDHDAYFNIWHTLAQLPRKTLDPFQPLRLSVRSHPSRQQPAIDYHLRKFNKQDRRVAELRASYARNAKPTATGFVTFVHPASAQLCAQSLISVEASRCRIQMAPTPRDIIWQNHKVNQTSRRARRTTVNIAVTVLTIFWFFFMSGVLVLTDLDKLFGKNGPHDQMPASAKLMSAFLRNTLPTLTIALLMSILPYILLRKSVHGATFFINYIVFSTCIHSLELIQLFIPFIYAVLMTSGIIRNTPRSLQQRTTPMSFPYFYYFPLHILMLVIAMIYAVINPLILIFAAIYFAIAYLVFKHQFAYAYVRRYETGGRYWRKAFTYTISCLLLVQITMIGVLSLKSMTIASLALAPPIILTIAFLLWCRKAFHRRLKYIPLESLRD</sequence>
<evidence type="ECO:0000259" key="8">
    <source>
        <dbReference type="Pfam" id="PF02714"/>
    </source>
</evidence>
<feature type="domain" description="CSC1/OSCA1-like 7TM region" evidence="8">
    <location>
        <begin position="432"/>
        <end position="567"/>
    </location>
</feature>
<feature type="domain" description="CSC1/OSCA1-like N-terminal transmembrane" evidence="9">
    <location>
        <begin position="10"/>
        <end position="132"/>
    </location>
</feature>
<keyword evidence="5 7" id="KW-1133">Transmembrane helix</keyword>
<dbReference type="PANTHER" id="PTHR13018:SF5">
    <property type="entry name" value="RE44586P"/>
    <property type="match status" value="1"/>
</dbReference>
<reference evidence="12" key="1">
    <citation type="journal article" date="2018" name="Nat. Microbiol.">
        <title>Leveraging single-cell genomics to expand the fungal tree of life.</title>
        <authorList>
            <person name="Ahrendt S.R."/>
            <person name="Quandt C.A."/>
            <person name="Ciobanu D."/>
            <person name="Clum A."/>
            <person name="Salamov A."/>
            <person name="Andreopoulos B."/>
            <person name="Cheng J.F."/>
            <person name="Woyke T."/>
            <person name="Pelin A."/>
            <person name="Henrissat B."/>
            <person name="Reynolds N.K."/>
            <person name="Benny G.L."/>
            <person name="Smith M.E."/>
            <person name="James T.Y."/>
            <person name="Grigoriev I.V."/>
        </authorList>
    </citation>
    <scope>NUCLEOTIDE SEQUENCE [LARGE SCALE GENOMIC DNA]</scope>
    <source>
        <strain evidence="12">Benny S71-1</strain>
    </source>
</reference>
<dbReference type="GO" id="GO:0005227">
    <property type="term" value="F:calcium-activated cation channel activity"/>
    <property type="evidence" value="ECO:0007669"/>
    <property type="project" value="InterPro"/>
</dbReference>
<evidence type="ECO:0000313" key="11">
    <source>
        <dbReference type="EMBL" id="RKP27704.1"/>
    </source>
</evidence>
<organism evidence="11 12">
    <name type="scientific">Syncephalis pseudoplumigaleata</name>
    <dbReference type="NCBI Taxonomy" id="1712513"/>
    <lineage>
        <taxon>Eukaryota</taxon>
        <taxon>Fungi</taxon>
        <taxon>Fungi incertae sedis</taxon>
        <taxon>Zoopagomycota</taxon>
        <taxon>Zoopagomycotina</taxon>
        <taxon>Zoopagomycetes</taxon>
        <taxon>Zoopagales</taxon>
        <taxon>Piptocephalidaceae</taxon>
        <taxon>Syncephalis</taxon>
    </lineage>
</organism>
<feature type="transmembrane region" description="Helical" evidence="7">
    <location>
        <begin position="410"/>
        <end position="427"/>
    </location>
</feature>
<gene>
    <name evidence="11" type="ORF">SYNPS1DRAFT_12284</name>
</gene>
<comment type="similarity">
    <text evidence="2">Belongs to the CSC1 (TC 1.A.17) family.</text>
</comment>
<dbReference type="PANTHER" id="PTHR13018">
    <property type="entry name" value="PROBABLE MEMBRANE PROTEIN DUF221-RELATED"/>
    <property type="match status" value="1"/>
</dbReference>
<evidence type="ECO:0008006" key="13">
    <source>
        <dbReference type="Google" id="ProtNLM"/>
    </source>
</evidence>
<evidence type="ECO:0000256" key="7">
    <source>
        <dbReference type="SAM" id="Phobius"/>
    </source>
</evidence>
<dbReference type="InterPro" id="IPR003864">
    <property type="entry name" value="CSC1/OSCA1-like_7TM"/>
</dbReference>
<feature type="transmembrane region" description="Helical" evidence="7">
    <location>
        <begin position="511"/>
        <end position="528"/>
    </location>
</feature>
<feature type="transmembrane region" description="Helical" evidence="7">
    <location>
        <begin position="54"/>
        <end position="72"/>
    </location>
</feature>
<evidence type="ECO:0000259" key="9">
    <source>
        <dbReference type="Pfam" id="PF13967"/>
    </source>
</evidence>
<keyword evidence="6 7" id="KW-0472">Membrane</keyword>
<keyword evidence="12" id="KW-1185">Reference proteome</keyword>
<evidence type="ECO:0000256" key="6">
    <source>
        <dbReference type="ARBA" id="ARBA00023136"/>
    </source>
</evidence>
<protein>
    <recommendedName>
        <fullName evidence="13">CSC1/OSCA1-like 7TM region domain-containing protein</fullName>
    </recommendedName>
</protein>
<feature type="non-terminal residue" evidence="11">
    <location>
        <position position="612"/>
    </location>
</feature>
<dbReference type="InterPro" id="IPR045122">
    <property type="entry name" value="Csc1-like"/>
</dbReference>
<feature type="transmembrane region" description="Helical" evidence="7">
    <location>
        <begin position="549"/>
        <end position="569"/>
    </location>
</feature>
<dbReference type="Proteomes" id="UP000278143">
    <property type="component" value="Unassembled WGS sequence"/>
</dbReference>
<evidence type="ECO:0000256" key="4">
    <source>
        <dbReference type="ARBA" id="ARBA00022692"/>
    </source>
</evidence>
<keyword evidence="4 7" id="KW-0812">Transmembrane</keyword>
<dbReference type="Pfam" id="PF02714">
    <property type="entry name" value="RSN1_7TM"/>
    <property type="match status" value="1"/>
</dbReference>
<accession>A0A4P9Z517</accession>
<dbReference type="AlphaFoldDB" id="A0A4P9Z517"/>
<evidence type="ECO:0000256" key="2">
    <source>
        <dbReference type="ARBA" id="ARBA00007779"/>
    </source>
</evidence>
<dbReference type="EMBL" id="KZ989164">
    <property type="protein sequence ID" value="RKP27704.1"/>
    <property type="molecule type" value="Genomic_DNA"/>
</dbReference>
<keyword evidence="3" id="KW-0813">Transport</keyword>
<comment type="subcellular location">
    <subcellularLocation>
        <location evidence="1">Membrane</location>
        <topology evidence="1">Multi-pass membrane protein</topology>
    </subcellularLocation>
</comment>
<proteinExistence type="inferred from homology"/>
<dbReference type="GO" id="GO:0005886">
    <property type="term" value="C:plasma membrane"/>
    <property type="evidence" value="ECO:0007669"/>
    <property type="project" value="TreeGrafter"/>
</dbReference>
<feature type="transmembrane region" description="Helical" evidence="7">
    <location>
        <begin position="358"/>
        <end position="379"/>
    </location>
</feature>
<dbReference type="Pfam" id="PF13967">
    <property type="entry name" value="RSN1_TM"/>
    <property type="match status" value="1"/>
</dbReference>
<dbReference type="Pfam" id="PF14703">
    <property type="entry name" value="PHM7_cyt"/>
    <property type="match status" value="1"/>
</dbReference>
<feature type="domain" description="CSC1/OSCA1-like cytosolic" evidence="10">
    <location>
        <begin position="156"/>
        <end position="343"/>
    </location>
</feature>
<evidence type="ECO:0000259" key="10">
    <source>
        <dbReference type="Pfam" id="PF14703"/>
    </source>
</evidence>